<evidence type="ECO:0000313" key="1">
    <source>
        <dbReference type="EMBL" id="RQM15132.1"/>
    </source>
</evidence>
<dbReference type="VEuPathDB" id="FungiDB:H257_17300"/>
<feature type="non-terminal residue" evidence="1">
    <location>
        <position position="1"/>
    </location>
</feature>
<keyword evidence="2" id="KW-1185">Reference proteome</keyword>
<comment type="caution">
    <text evidence="1">The sequence shown here is derived from an EMBL/GenBank/DDBJ whole genome shotgun (WGS) entry which is preliminary data.</text>
</comment>
<gene>
    <name evidence="1" type="ORF">B5M09_007667</name>
</gene>
<accession>A0A425CDL5</accession>
<dbReference type="VEuPathDB" id="FungiDB:H257_17284"/>
<name>A0A425CDL5_APHAT</name>
<evidence type="ECO:0000313" key="2">
    <source>
        <dbReference type="Proteomes" id="UP000284702"/>
    </source>
</evidence>
<reference evidence="1" key="1">
    <citation type="submission" date="2018-07" db="EMBL/GenBank/DDBJ databases">
        <title>Annotation of Aphanomyces astaci genome assembly.</title>
        <authorList>
            <person name="Studholme D.J."/>
        </authorList>
    </citation>
    <scope>NUCLEOTIDE SEQUENCE [LARGE SCALE GENOMIC DNA]</scope>
    <source>
        <strain evidence="1">Pc</strain>
    </source>
</reference>
<organism evidence="1 2">
    <name type="scientific">Aphanomyces astaci</name>
    <name type="common">Crayfish plague agent</name>
    <dbReference type="NCBI Taxonomy" id="112090"/>
    <lineage>
        <taxon>Eukaryota</taxon>
        <taxon>Sar</taxon>
        <taxon>Stramenopiles</taxon>
        <taxon>Oomycota</taxon>
        <taxon>Saprolegniomycetes</taxon>
        <taxon>Saprolegniales</taxon>
        <taxon>Verrucalvaceae</taxon>
        <taxon>Aphanomyces</taxon>
    </lineage>
</organism>
<dbReference type="Proteomes" id="UP000284702">
    <property type="component" value="Unassembled WGS sequence"/>
</dbReference>
<sequence length="1653" mass="175823">DVAKNEVATGISAKDRFSSFLLAAQGAANPPPPPTPSRTLSPSSCFQAKNYPTYSFFNNVTLSAACVRVGPWTASAKPTDFLTSLSEFIPFACSQSACRNDIDTSASNWQSISCDEAQAFGSSLRNVYNLCKVLLVAQPGNRTCTDTDIISLGGMTSQCFDQSTLSTNLVDIVVPVSVSSYATGLCNQTCLNSVLNRIDTLSSCEVDTWPHLGGYSMSPKVVYKAYVNAMCNLDLCNNYYWWSGQSNWYICGWSPPSNDFTACGAQLAAMYTTKFSTTCASAVFNTSSLTFVLDRAVLATDYFQKVPLLATSSSCVQDLTTLRTKLTALTSSCVPTTLSFAVATIQLVVTNLSSLSSNTTACNSSETSALAAQLAPSAKPIDFLTSLSEFIPFACSQSACRNDIDTSASNWQSISCDEAQAFGSSLRNVYNLCKTLTLSPGNRTCTDTDSTTLGGMTSQCFGLVPTATSLVDIVLPASVSSYATTLCNQTCLTSVLNRIDTLSECALDWPTLGGAPVVSKELYKAYVNAMCNLDLCQSVNYWYYGQSTTTYVCNWTPPSSSFSSCSSKLAALYTTPFSPACLRAAFNDSYVLVVQYVVQGNYEAHTRAMHPTCILDVAAVTNKLSAISPSSCALSLQFAFETLMTVLTSTKESFSLTSATNTTWTGVCNSTQVTALIALLDAPAPRVCSKTNPAVILTWWDVYLPFHLADLAWVGTSPSCVWEATTYLNSFPSCEWVDTLTEQAVGTSVASRVGRFLLATQKHDFEGVNPFNNTASTNVITLPTSGATCGANTAAFTYYQNVPLSSTCVGPWPATATAVDLLSSSFLPAACAQNPCRQDIASSAANFQSIGTCNASQTTATSLTKLGTLCSNLTVTTNSTATRCTVADRATLVESVPSECFGLVPSASSLLDLVLPVNLTVSYNRICASSSCVTAILNRIDSLPACWMTWDAMGGAPIIPKALYKSYVNAMCSLDLCVDMNYWWYYGTPTKYLCSWSSTSTTTSSSTCASKLAVAYTTPFSSSCVAAVWPNQTQPRTTYYVLQQVIQNDYFYLSRRLMNEPSCKLDVAAMATQLDSIASFTCAGSTSTNSILLGIKIIQTVLASPITPQEDLAVCTASEMAVVRDRLSLAPSSSCVSVLSNIKTWWDVYTPPELTDMATLATSPQCVSSAVVFAADLPVCEWIEPTKGEFSGVGIAVATRVTSFVLAGQSVASVQSGVAIPTSSATTCYFSSAQANMFAHFRNLPFSNACAKAGGWNASVKPTDLLTTLKASLPLACALPSCRSDIDASATNLLYMPCNEAQVLGTAMTRLRSFCQSFALALPPALPCTDSDLVELGPLTAQCFNVVPAATSLVDIVLPSNLATYPAVCKVPTCVASILGRIRTLSSCYADWPSLGQAPVSAKDIYQNYVTSFCNSENFQAANDFTSCNARVANLFATTFSDACVQAQFNGQNPTFILQSTITGTAYFSLNRRLVTTPACAKDIATVASRLNSVGNCSTDLTLAINTYQAVSAIAYASNPALPLCSAVQTSQLMTLLSAPAATVCTFNHSGVVAVQWRDVFLPRHLADLATLATPSCVAAALTYAKTFPACEYSDRSNGDVVLGIDAATRISAYLVVAESFTNHSTTLNSNAAATWQPGWRLLGGLTIVLLLL</sequence>
<protein>
    <submittedName>
        <fullName evidence="1">Uncharacterized protein</fullName>
    </submittedName>
</protein>
<proteinExistence type="predicted"/>
<dbReference type="EMBL" id="MZMZ02005498">
    <property type="protein sequence ID" value="RQM15132.1"/>
    <property type="molecule type" value="Genomic_DNA"/>
</dbReference>